<sequence>MPTDDIRDFLEPRLTALMDDAIARGFNADAVVAVLIDLTDTITPSTGPEQDRPQP</sequence>
<dbReference type="RefSeq" id="WP_176613972.1">
    <property type="nucleotide sequence ID" value="NZ_JABXXR010000086.1"/>
</dbReference>
<dbReference type="Proteomes" id="UP000585665">
    <property type="component" value="Unassembled WGS sequence"/>
</dbReference>
<reference evidence="1 2" key="1">
    <citation type="submission" date="2020-06" db="EMBL/GenBank/DDBJ databases">
        <title>Description of novel acetic acid bacteria.</title>
        <authorList>
            <person name="Sombolestani A."/>
        </authorList>
    </citation>
    <scope>NUCLEOTIDE SEQUENCE [LARGE SCALE GENOMIC DNA]</scope>
    <source>
        <strain evidence="1 2">LMG 27010</strain>
    </source>
</reference>
<proteinExistence type="predicted"/>
<dbReference type="AlphaFoldDB" id="A0A850PF13"/>
<protein>
    <submittedName>
        <fullName evidence="1">Uncharacterized protein</fullName>
    </submittedName>
</protein>
<comment type="caution">
    <text evidence="1">The sequence shown here is derived from an EMBL/GenBank/DDBJ whole genome shotgun (WGS) entry which is preliminary data.</text>
</comment>
<evidence type="ECO:0000313" key="1">
    <source>
        <dbReference type="EMBL" id="NVN41050.1"/>
    </source>
</evidence>
<evidence type="ECO:0000313" key="2">
    <source>
        <dbReference type="Proteomes" id="UP000585665"/>
    </source>
</evidence>
<keyword evidence="2" id="KW-1185">Reference proteome</keyword>
<organism evidence="1 2">
    <name type="scientific">Ameyamaea chiangmaiensis</name>
    <dbReference type="NCBI Taxonomy" id="442969"/>
    <lineage>
        <taxon>Bacteria</taxon>
        <taxon>Pseudomonadati</taxon>
        <taxon>Pseudomonadota</taxon>
        <taxon>Alphaproteobacteria</taxon>
        <taxon>Acetobacterales</taxon>
        <taxon>Acetobacteraceae</taxon>
        <taxon>Ameyamaea</taxon>
    </lineage>
</organism>
<gene>
    <name evidence="1" type="ORF">HUK82_10845</name>
</gene>
<dbReference type="EMBL" id="JABXXR010000086">
    <property type="protein sequence ID" value="NVN41050.1"/>
    <property type="molecule type" value="Genomic_DNA"/>
</dbReference>
<accession>A0A850PF13</accession>
<name>A0A850PF13_9PROT</name>